<feature type="domain" description="Glycosyl transferase family 1" evidence="1">
    <location>
        <begin position="229"/>
        <end position="383"/>
    </location>
</feature>
<dbReference type="PANTHER" id="PTHR12526">
    <property type="entry name" value="GLYCOSYLTRANSFERASE"/>
    <property type="match status" value="1"/>
</dbReference>
<evidence type="ECO:0000313" key="3">
    <source>
        <dbReference type="EMBL" id="SEW25794.1"/>
    </source>
</evidence>
<dbReference type="InterPro" id="IPR028098">
    <property type="entry name" value="Glyco_trans_4-like_N"/>
</dbReference>
<organism evidence="3 4">
    <name type="scientific">Prevotella aff. ruminicola Tc2-24</name>
    <dbReference type="NCBI Taxonomy" id="81582"/>
    <lineage>
        <taxon>Bacteria</taxon>
        <taxon>Pseudomonadati</taxon>
        <taxon>Bacteroidota</taxon>
        <taxon>Bacteroidia</taxon>
        <taxon>Bacteroidales</taxon>
        <taxon>Prevotellaceae</taxon>
        <taxon>Prevotella</taxon>
    </lineage>
</organism>
<dbReference type="GO" id="GO:0016757">
    <property type="term" value="F:glycosyltransferase activity"/>
    <property type="evidence" value="ECO:0007669"/>
    <property type="project" value="InterPro"/>
</dbReference>
<dbReference type="Pfam" id="PF13439">
    <property type="entry name" value="Glyco_transf_4"/>
    <property type="match status" value="1"/>
</dbReference>
<dbReference type="SUPFAM" id="SSF53756">
    <property type="entry name" value="UDP-Glycosyltransferase/glycogen phosphorylase"/>
    <property type="match status" value="1"/>
</dbReference>
<feature type="domain" description="Glycosyltransferase subfamily 4-like N-terminal" evidence="2">
    <location>
        <begin position="13"/>
        <end position="219"/>
    </location>
</feature>
<sequence>MKVLIVNTSERTGGAAVAANRLMKALNNNGVKAKMLVRDKETDALTVVGLPSSPWLRWAFLWERLVIFCRLHFSRKHLFEIDIANAGTDITRLREFHEADIIHLHWINQGMLSLGNIRKILRSGKPVVWTMHDIWPATAICHLTLECRNFTTQCNHCRLLPGGGSGKDLSTAVWHRKRRMVADENIYYVACSHWLESEAKRSALLKGQKITSIPNPIDTHIYKKGDKVEARKRLGLPLDRKLILFASQRVTNENKGMSYLIESCLLLSTQYPEMKDQTGIVILGGHAEELVGQLPFETFPLGYVNDEQRIVDVYNAADVFVLPSLSENLPNTIMEAMACGVPCVGFKVGGISEEIDHLHNGYVAAYRQAGDLAKGIRWVLSEADYDVLSDSAIHKVAQHYSQQSVALRYLDVYQQAMAFKHYRL</sequence>
<gene>
    <name evidence="3" type="ORF">SAMN04487850_2427</name>
</gene>
<evidence type="ECO:0000259" key="1">
    <source>
        <dbReference type="Pfam" id="PF00534"/>
    </source>
</evidence>
<protein>
    <submittedName>
        <fullName evidence="3">Glycosyltransferase involved in cell wall bisynthesis</fullName>
    </submittedName>
</protein>
<keyword evidence="3" id="KW-0808">Transferase</keyword>
<dbReference type="PANTHER" id="PTHR12526:SF637">
    <property type="entry name" value="GLYCOSYLTRANSFERASE EPSF-RELATED"/>
    <property type="match status" value="1"/>
</dbReference>
<dbReference type="InterPro" id="IPR001296">
    <property type="entry name" value="Glyco_trans_1"/>
</dbReference>
<keyword evidence="4" id="KW-1185">Reference proteome</keyword>
<dbReference type="RefSeq" id="WP_091916972.1">
    <property type="nucleotide sequence ID" value="NZ_FOIQ01000006.1"/>
</dbReference>
<dbReference type="EMBL" id="FOIQ01000006">
    <property type="protein sequence ID" value="SEW25794.1"/>
    <property type="molecule type" value="Genomic_DNA"/>
</dbReference>
<accession>A0A1I0QFC3</accession>
<dbReference type="Gene3D" id="3.40.50.2000">
    <property type="entry name" value="Glycogen Phosphorylase B"/>
    <property type="match status" value="2"/>
</dbReference>
<dbReference type="Pfam" id="PF00534">
    <property type="entry name" value="Glycos_transf_1"/>
    <property type="match status" value="1"/>
</dbReference>
<proteinExistence type="predicted"/>
<name>A0A1I0QFC3_9BACT</name>
<evidence type="ECO:0000313" key="4">
    <source>
        <dbReference type="Proteomes" id="UP000199373"/>
    </source>
</evidence>
<evidence type="ECO:0000259" key="2">
    <source>
        <dbReference type="Pfam" id="PF13439"/>
    </source>
</evidence>
<dbReference type="CDD" id="cd03825">
    <property type="entry name" value="GT4_WcaC-like"/>
    <property type="match status" value="1"/>
</dbReference>
<dbReference type="AlphaFoldDB" id="A0A1I0QFC3"/>
<dbReference type="Proteomes" id="UP000199373">
    <property type="component" value="Unassembled WGS sequence"/>
</dbReference>
<reference evidence="3 4" key="1">
    <citation type="submission" date="2016-10" db="EMBL/GenBank/DDBJ databases">
        <authorList>
            <person name="de Groot N.N."/>
        </authorList>
    </citation>
    <scope>NUCLEOTIDE SEQUENCE [LARGE SCALE GENOMIC DNA]</scope>
    <source>
        <strain evidence="3 4">TC2-24</strain>
    </source>
</reference>